<dbReference type="PROSITE" id="PS51257">
    <property type="entry name" value="PROKAR_LIPOPROTEIN"/>
    <property type="match status" value="1"/>
</dbReference>
<protein>
    <submittedName>
        <fullName evidence="9">Murein L,D-transpeptidase</fullName>
    </submittedName>
</protein>
<feature type="domain" description="L,D-TPase catalytic" evidence="8">
    <location>
        <begin position="359"/>
        <end position="481"/>
    </location>
</feature>
<dbReference type="InterPro" id="IPR022029">
    <property type="entry name" value="YoaR-like_PG-bd"/>
</dbReference>
<evidence type="ECO:0000313" key="10">
    <source>
        <dbReference type="Proteomes" id="UP000280444"/>
    </source>
</evidence>
<dbReference type="OrthoDB" id="3176960at2"/>
<dbReference type="RefSeq" id="WP_124868367.1">
    <property type="nucleotide sequence ID" value="NZ_RQZF01000002.1"/>
</dbReference>
<organism evidence="9 10">
    <name type="scientific">Schaalia canis</name>
    <dbReference type="NCBI Taxonomy" id="100469"/>
    <lineage>
        <taxon>Bacteria</taxon>
        <taxon>Bacillati</taxon>
        <taxon>Actinomycetota</taxon>
        <taxon>Actinomycetes</taxon>
        <taxon>Actinomycetales</taxon>
        <taxon>Actinomycetaceae</taxon>
        <taxon>Schaalia</taxon>
    </lineage>
</organism>
<dbReference type="UniPathway" id="UPA00219"/>
<accession>A0A3P1SFH7</accession>
<dbReference type="Pfam" id="PF12229">
    <property type="entry name" value="PG_binding_4"/>
    <property type="match status" value="1"/>
</dbReference>
<dbReference type="InterPro" id="IPR038063">
    <property type="entry name" value="Transpep_catalytic_dom"/>
</dbReference>
<evidence type="ECO:0000256" key="3">
    <source>
        <dbReference type="ARBA" id="ARBA00022960"/>
    </source>
</evidence>
<dbReference type="PANTHER" id="PTHR30582:SF2">
    <property type="entry name" value="L,D-TRANSPEPTIDASE YCIB-RELATED"/>
    <property type="match status" value="1"/>
</dbReference>
<proteinExistence type="predicted"/>
<dbReference type="CDD" id="cd16913">
    <property type="entry name" value="YkuD_like"/>
    <property type="match status" value="1"/>
</dbReference>
<comment type="caution">
    <text evidence="9">The sequence shown here is derived from an EMBL/GenBank/DDBJ whole genome shotgun (WGS) entry which is preliminary data.</text>
</comment>
<dbReference type="Pfam" id="PF03734">
    <property type="entry name" value="YkuD"/>
    <property type="match status" value="1"/>
</dbReference>
<dbReference type="GO" id="GO:0016740">
    <property type="term" value="F:transferase activity"/>
    <property type="evidence" value="ECO:0007669"/>
    <property type="project" value="UniProtKB-KW"/>
</dbReference>
<dbReference type="Gene3D" id="2.40.440.10">
    <property type="entry name" value="L,D-transpeptidase catalytic domain-like"/>
    <property type="match status" value="1"/>
</dbReference>
<evidence type="ECO:0000256" key="7">
    <source>
        <dbReference type="SAM" id="SignalP"/>
    </source>
</evidence>
<comment type="pathway">
    <text evidence="1 6">Cell wall biogenesis; peptidoglycan biosynthesis.</text>
</comment>
<dbReference type="EMBL" id="RQZF01000002">
    <property type="protein sequence ID" value="RRC95784.1"/>
    <property type="molecule type" value="Genomic_DNA"/>
</dbReference>
<dbReference type="GO" id="GO:0008360">
    <property type="term" value="P:regulation of cell shape"/>
    <property type="evidence" value="ECO:0007669"/>
    <property type="project" value="UniProtKB-UniRule"/>
</dbReference>
<keyword evidence="10" id="KW-1185">Reference proteome</keyword>
<dbReference type="PANTHER" id="PTHR30582">
    <property type="entry name" value="L,D-TRANSPEPTIDASE"/>
    <property type="match status" value="1"/>
</dbReference>
<feature type="signal peptide" evidence="7">
    <location>
        <begin position="1"/>
        <end position="27"/>
    </location>
</feature>
<name>A0A3P1SFH7_9ACTO</name>
<feature type="active site" description="Nucleophile" evidence="6">
    <location>
        <position position="457"/>
    </location>
</feature>
<evidence type="ECO:0000256" key="4">
    <source>
        <dbReference type="ARBA" id="ARBA00022984"/>
    </source>
</evidence>
<dbReference type="GO" id="GO:0018104">
    <property type="term" value="P:peptidoglycan-protein cross-linking"/>
    <property type="evidence" value="ECO:0007669"/>
    <property type="project" value="TreeGrafter"/>
</dbReference>
<reference evidence="9 10" key="1">
    <citation type="submission" date="2018-11" db="EMBL/GenBank/DDBJ databases">
        <title>Genomes From Bacteria Associated with the Canine Oral Cavity: a Test Case for Automated Genome-Based Taxonomic Assignment.</title>
        <authorList>
            <person name="Coil D.A."/>
            <person name="Jospin G."/>
            <person name="Darling A.E."/>
            <person name="Wallis C."/>
            <person name="Davis I.J."/>
            <person name="Harris S."/>
            <person name="Eisen J.A."/>
            <person name="Holcombe L.J."/>
            <person name="O'Flynn C."/>
        </authorList>
    </citation>
    <scope>NUCLEOTIDE SEQUENCE [LARGE SCALE GENOMIC DNA]</scope>
    <source>
        <strain evidence="9 10">OH770</strain>
    </source>
</reference>
<dbReference type="InterPro" id="IPR005490">
    <property type="entry name" value="LD_TPept_cat_dom"/>
</dbReference>
<keyword evidence="4 6" id="KW-0573">Peptidoglycan synthesis</keyword>
<dbReference type="SUPFAM" id="SSF141523">
    <property type="entry name" value="L,D-transpeptidase catalytic domain-like"/>
    <property type="match status" value="1"/>
</dbReference>
<dbReference type="PROSITE" id="PS52029">
    <property type="entry name" value="LD_TPASE"/>
    <property type="match status" value="1"/>
</dbReference>
<evidence type="ECO:0000313" key="9">
    <source>
        <dbReference type="EMBL" id="RRC95784.1"/>
    </source>
</evidence>
<evidence type="ECO:0000259" key="8">
    <source>
        <dbReference type="PROSITE" id="PS52029"/>
    </source>
</evidence>
<dbReference type="GO" id="GO:0005576">
    <property type="term" value="C:extracellular region"/>
    <property type="evidence" value="ECO:0007669"/>
    <property type="project" value="TreeGrafter"/>
</dbReference>
<keyword evidence="5 6" id="KW-0961">Cell wall biogenesis/degradation</keyword>
<dbReference type="GO" id="GO:0071555">
    <property type="term" value="P:cell wall organization"/>
    <property type="evidence" value="ECO:0007669"/>
    <property type="project" value="UniProtKB-UniRule"/>
</dbReference>
<feature type="active site" description="Proton donor/acceptor" evidence="6">
    <location>
        <position position="438"/>
    </location>
</feature>
<dbReference type="GO" id="GO:0071972">
    <property type="term" value="F:peptidoglycan L,D-transpeptidase activity"/>
    <property type="evidence" value="ECO:0007669"/>
    <property type="project" value="TreeGrafter"/>
</dbReference>
<dbReference type="InterPro" id="IPR050979">
    <property type="entry name" value="LD-transpeptidase"/>
</dbReference>
<evidence type="ECO:0000256" key="6">
    <source>
        <dbReference type="PROSITE-ProRule" id="PRU01373"/>
    </source>
</evidence>
<gene>
    <name evidence="9" type="ORF">EII11_02615</name>
</gene>
<keyword evidence="3 6" id="KW-0133">Cell shape</keyword>
<keyword evidence="7" id="KW-0732">Signal</keyword>
<feature type="chain" id="PRO_5018253061" evidence="7">
    <location>
        <begin position="28"/>
        <end position="482"/>
    </location>
</feature>
<evidence type="ECO:0000256" key="1">
    <source>
        <dbReference type="ARBA" id="ARBA00004752"/>
    </source>
</evidence>
<dbReference type="Proteomes" id="UP000280444">
    <property type="component" value="Unassembled WGS sequence"/>
</dbReference>
<evidence type="ECO:0000256" key="2">
    <source>
        <dbReference type="ARBA" id="ARBA00022679"/>
    </source>
</evidence>
<sequence length="482" mass="51213">MKLNLSAPSTRAKWLIALALIVLTACAAALTAAHMYYRTHAVPGITVLGENISGLNRQAVTDRLNARVEAATLTLDVEGATRTASTGDLGVTVDVEKTVNDVFALSSSLSGQMKAAFSGVDLRPDYALDEAVVSDFALHLVEDASGRVENAAVTFNADSAKFVASPAREGKKVDVEQVKKAVQTLASTLSPTNARVTVDHEKPTVTTEMAEESAAAANRLIGTEVSVTDGITVYQASLADKAAWVSLRVDAAGMKGPEVDAAKVAEWVKKTADATNEEPVKGVKNVNSRGDEVSIHSAGKSGWKVKNAEEVIKEVTAAFGSATPYAGDFDYDEAKPEFETRLIADGAGSLVYHAVPGEKWIDINLSTNTVSAYEGATIVQGPVYMVPGAPETPTITGTFKVWHQNPLQTMRGLNADGTPYETPNVPWATYFHGDFALHGAPWRSSFGWNGPGGSHGCVNMPVDSARWIYEWADIGTTVVSHY</sequence>
<keyword evidence="2" id="KW-0808">Transferase</keyword>
<evidence type="ECO:0000256" key="5">
    <source>
        <dbReference type="ARBA" id="ARBA00023316"/>
    </source>
</evidence>
<dbReference type="AlphaFoldDB" id="A0A3P1SFH7"/>